<reference evidence="3" key="1">
    <citation type="journal article" date="2017" name="Nat. Microbiol.">
        <title>Global analysis of biosynthetic gene clusters reveals vast potential of secondary metabolite production in Penicillium species.</title>
        <authorList>
            <person name="Nielsen J.C."/>
            <person name="Grijseels S."/>
            <person name="Prigent S."/>
            <person name="Ji B."/>
            <person name="Dainat J."/>
            <person name="Nielsen K.F."/>
            <person name="Frisvad J.C."/>
            <person name="Workman M."/>
            <person name="Nielsen J."/>
        </authorList>
    </citation>
    <scope>NUCLEOTIDE SEQUENCE [LARGE SCALE GENOMIC DNA]</scope>
    <source>
        <strain evidence="3">IBT 24891</strain>
    </source>
</reference>
<dbReference type="OrthoDB" id="3260716at2759"/>
<feature type="compositionally biased region" description="Polar residues" evidence="1">
    <location>
        <begin position="88"/>
        <end position="105"/>
    </location>
</feature>
<proteinExistence type="predicted"/>
<dbReference type="AlphaFoldDB" id="A0A1V6SMD9"/>
<organism evidence="2 3">
    <name type="scientific">Penicillium steckii</name>
    <dbReference type="NCBI Taxonomy" id="303698"/>
    <lineage>
        <taxon>Eukaryota</taxon>
        <taxon>Fungi</taxon>
        <taxon>Dikarya</taxon>
        <taxon>Ascomycota</taxon>
        <taxon>Pezizomycotina</taxon>
        <taxon>Eurotiomycetes</taxon>
        <taxon>Eurotiomycetidae</taxon>
        <taxon>Eurotiales</taxon>
        <taxon>Aspergillaceae</taxon>
        <taxon>Penicillium</taxon>
    </lineage>
</organism>
<protein>
    <submittedName>
        <fullName evidence="2">Uncharacterized protein</fullName>
    </submittedName>
</protein>
<evidence type="ECO:0000313" key="2">
    <source>
        <dbReference type="EMBL" id="OQE14733.1"/>
    </source>
</evidence>
<dbReference type="EMBL" id="MLKD01000033">
    <property type="protein sequence ID" value="OQE14733.1"/>
    <property type="molecule type" value="Genomic_DNA"/>
</dbReference>
<feature type="region of interest" description="Disordered" evidence="1">
    <location>
        <begin position="1"/>
        <end position="208"/>
    </location>
</feature>
<feature type="compositionally biased region" description="Basic and acidic residues" evidence="1">
    <location>
        <begin position="187"/>
        <end position="198"/>
    </location>
</feature>
<accession>A0A1V6SMD9</accession>
<keyword evidence="3" id="KW-1185">Reference proteome</keyword>
<comment type="caution">
    <text evidence="2">The sequence shown here is derived from an EMBL/GenBank/DDBJ whole genome shotgun (WGS) entry which is preliminary data.</text>
</comment>
<evidence type="ECO:0000313" key="3">
    <source>
        <dbReference type="Proteomes" id="UP000191285"/>
    </source>
</evidence>
<dbReference type="Proteomes" id="UP000191285">
    <property type="component" value="Unassembled WGS sequence"/>
</dbReference>
<evidence type="ECO:0000256" key="1">
    <source>
        <dbReference type="SAM" id="MobiDB-lite"/>
    </source>
</evidence>
<feature type="compositionally biased region" description="Polar residues" evidence="1">
    <location>
        <begin position="1"/>
        <end position="15"/>
    </location>
</feature>
<sequence>MSTLNNVDSVANPKQGSFKPSVAPDGPQTTKGHKPGMKVNEADQRPEYHMQSFPAGTAPASNSYTPNVNDVGSQADNPNVLRSHGKESTYTSPADTIQGATSADVNTGFGKPLQGQTGVELAHDGQHGRKKQSSGLEGVGASREDKGVERAFPSQRGLEKEEGAFAGSRGNKADRSVQDSQGETAETLDKEWKYEPKTKRNQAGNDVY</sequence>
<feature type="compositionally biased region" description="Polar residues" evidence="1">
    <location>
        <begin position="59"/>
        <end position="77"/>
    </location>
</feature>
<name>A0A1V6SMD9_9EURO</name>
<gene>
    <name evidence="2" type="ORF">PENSTE_c033G07820</name>
</gene>